<gene>
    <name evidence="3" type="ORF">SAMN05192580_3610</name>
</gene>
<dbReference type="EMBL" id="FOZG01000003">
    <property type="protein sequence ID" value="SFS11607.1"/>
    <property type="molecule type" value="Genomic_DNA"/>
</dbReference>
<feature type="modified residue" description="4-aspartylphosphate" evidence="1">
    <location>
        <position position="61"/>
    </location>
</feature>
<dbReference type="OrthoDB" id="582170at2"/>
<evidence type="ECO:0000313" key="4">
    <source>
        <dbReference type="Proteomes" id="UP000198824"/>
    </source>
</evidence>
<dbReference type="SUPFAM" id="SSF52172">
    <property type="entry name" value="CheY-like"/>
    <property type="match status" value="1"/>
</dbReference>
<protein>
    <submittedName>
        <fullName evidence="3">Response regulator receiver domain-containing protein</fullName>
    </submittedName>
</protein>
<reference evidence="3 4" key="1">
    <citation type="submission" date="2016-10" db="EMBL/GenBank/DDBJ databases">
        <authorList>
            <person name="de Groot N.N."/>
        </authorList>
    </citation>
    <scope>NUCLEOTIDE SEQUENCE [LARGE SCALE GENOMIC DNA]</scope>
    <source>
        <strain evidence="3 4">S5-249</strain>
    </source>
</reference>
<dbReference type="AlphaFoldDB" id="A0A1I6M7E7"/>
<dbReference type="GO" id="GO:0000160">
    <property type="term" value="P:phosphorelay signal transduction system"/>
    <property type="evidence" value="ECO:0007669"/>
    <property type="project" value="InterPro"/>
</dbReference>
<accession>A0A1I6M7E7</accession>
<dbReference type="Gene3D" id="3.40.50.2300">
    <property type="match status" value="1"/>
</dbReference>
<evidence type="ECO:0000256" key="1">
    <source>
        <dbReference type="PROSITE-ProRule" id="PRU00169"/>
    </source>
</evidence>
<evidence type="ECO:0000313" key="3">
    <source>
        <dbReference type="EMBL" id="SFS11607.1"/>
    </source>
</evidence>
<dbReference type="InterPro" id="IPR001789">
    <property type="entry name" value="Sig_transdc_resp-reg_receiver"/>
</dbReference>
<keyword evidence="4" id="KW-1185">Reference proteome</keyword>
<proteinExistence type="predicted"/>
<sequence length="123" mass="13315">MPERSLRDCRILVVEDEYMLADELRTELGDAGAIVLGPVGNVEDALELVQSEQAIDGGILDVNLSGEMVFPAADLLTDRGVPFVFTTGYDASAIPSRFADVVRCEKPINIKKVTQAIGRVIHS</sequence>
<dbReference type="Proteomes" id="UP000198824">
    <property type="component" value="Unassembled WGS sequence"/>
</dbReference>
<dbReference type="PROSITE" id="PS50110">
    <property type="entry name" value="RESPONSE_REGULATORY"/>
    <property type="match status" value="1"/>
</dbReference>
<feature type="domain" description="Response regulatory" evidence="2">
    <location>
        <begin position="10"/>
        <end position="121"/>
    </location>
</feature>
<dbReference type="RefSeq" id="WP_093316747.1">
    <property type="nucleotide sequence ID" value="NZ_FOZG01000003.1"/>
</dbReference>
<organism evidence="3 4">
    <name type="scientific">Sphingomonas jatrophae</name>
    <dbReference type="NCBI Taxonomy" id="1166337"/>
    <lineage>
        <taxon>Bacteria</taxon>
        <taxon>Pseudomonadati</taxon>
        <taxon>Pseudomonadota</taxon>
        <taxon>Alphaproteobacteria</taxon>
        <taxon>Sphingomonadales</taxon>
        <taxon>Sphingomonadaceae</taxon>
        <taxon>Sphingomonas</taxon>
    </lineage>
</organism>
<dbReference type="STRING" id="1166337.SAMN05192580_3610"/>
<name>A0A1I6M7E7_9SPHN</name>
<dbReference type="InterPro" id="IPR011006">
    <property type="entry name" value="CheY-like_superfamily"/>
</dbReference>
<dbReference type="SMART" id="SM00448">
    <property type="entry name" value="REC"/>
    <property type="match status" value="1"/>
</dbReference>
<keyword evidence="1" id="KW-0597">Phosphoprotein</keyword>
<evidence type="ECO:0000259" key="2">
    <source>
        <dbReference type="PROSITE" id="PS50110"/>
    </source>
</evidence>